<dbReference type="InterPro" id="IPR003698">
    <property type="entry name" value="Lipoyl_synth"/>
</dbReference>
<dbReference type="InterPro" id="IPR006638">
    <property type="entry name" value="Elp3/MiaA/NifB-like_rSAM"/>
</dbReference>
<dbReference type="NCBIfam" id="NF009544">
    <property type="entry name" value="PRK12928.1"/>
    <property type="match status" value="1"/>
</dbReference>
<keyword evidence="1 9" id="KW-0004">4Fe-4S</keyword>
<feature type="binding site" evidence="9">
    <location>
        <position position="84"/>
    </location>
    <ligand>
        <name>[4Fe-4S] cluster</name>
        <dbReference type="ChEBI" id="CHEBI:49883"/>
        <label>2</label>
        <note>4Fe-4S-S-AdoMet</note>
    </ligand>
</feature>
<dbReference type="GO" id="GO:0016992">
    <property type="term" value="F:lipoate synthase activity"/>
    <property type="evidence" value="ECO:0007669"/>
    <property type="project" value="UniProtKB-UniRule"/>
</dbReference>
<dbReference type="GO" id="GO:0005737">
    <property type="term" value="C:cytoplasm"/>
    <property type="evidence" value="ECO:0007669"/>
    <property type="project" value="UniProtKB-SubCell"/>
</dbReference>
<proteinExistence type="inferred from homology"/>
<keyword evidence="2 9" id="KW-0963">Cytoplasm</keyword>
<evidence type="ECO:0000256" key="9">
    <source>
        <dbReference type="HAMAP-Rule" id="MF_00206"/>
    </source>
</evidence>
<keyword evidence="7 9" id="KW-0411">Iron-sulfur</keyword>
<keyword evidence="5 9" id="KW-0479">Metal-binding</keyword>
<dbReference type="InterPro" id="IPR058240">
    <property type="entry name" value="rSAM_sf"/>
</dbReference>
<evidence type="ECO:0000256" key="6">
    <source>
        <dbReference type="ARBA" id="ARBA00023004"/>
    </source>
</evidence>
<feature type="binding site" evidence="9">
    <location>
        <position position="54"/>
    </location>
    <ligand>
        <name>[4Fe-4S] cluster</name>
        <dbReference type="ChEBI" id="CHEBI:49883"/>
        <label>1</label>
    </ligand>
</feature>
<comment type="function">
    <text evidence="9">Catalyzes the radical-mediated insertion of two sulfur atoms into the C-6 and C-8 positions of the octanoyl moiety bound to the lipoyl domains of lipoate-dependent enzymes, thereby converting the octanoylated domains into lipoylated derivatives.</text>
</comment>
<feature type="binding site" evidence="9">
    <location>
        <position position="294"/>
    </location>
    <ligand>
        <name>[4Fe-4S] cluster</name>
        <dbReference type="ChEBI" id="CHEBI:49883"/>
        <label>1</label>
    </ligand>
</feature>
<dbReference type="GO" id="GO:0051539">
    <property type="term" value="F:4 iron, 4 sulfur cluster binding"/>
    <property type="evidence" value="ECO:0007669"/>
    <property type="project" value="UniProtKB-UniRule"/>
</dbReference>
<feature type="binding site" evidence="9">
    <location>
        <position position="80"/>
    </location>
    <ligand>
        <name>[4Fe-4S] cluster</name>
        <dbReference type="ChEBI" id="CHEBI:49883"/>
        <label>2</label>
        <note>4Fe-4S-S-AdoMet</note>
    </ligand>
</feature>
<dbReference type="UniPathway" id="UPA00538">
    <property type="reaction ID" value="UER00593"/>
</dbReference>
<dbReference type="GO" id="GO:0046872">
    <property type="term" value="F:metal ion binding"/>
    <property type="evidence" value="ECO:0007669"/>
    <property type="project" value="UniProtKB-KW"/>
</dbReference>
<keyword evidence="4 9" id="KW-0949">S-adenosyl-L-methionine</keyword>
<dbReference type="InterPro" id="IPR007197">
    <property type="entry name" value="rSAM"/>
</dbReference>
<evidence type="ECO:0000259" key="10">
    <source>
        <dbReference type="PROSITE" id="PS51918"/>
    </source>
</evidence>
<dbReference type="CDD" id="cd01335">
    <property type="entry name" value="Radical_SAM"/>
    <property type="match status" value="1"/>
</dbReference>
<dbReference type="PANTHER" id="PTHR10949:SF0">
    <property type="entry name" value="LIPOYL SYNTHASE, MITOCHONDRIAL"/>
    <property type="match status" value="1"/>
</dbReference>
<dbReference type="NCBIfam" id="TIGR00510">
    <property type="entry name" value="lipA"/>
    <property type="match status" value="1"/>
</dbReference>
<dbReference type="InterPro" id="IPR031691">
    <property type="entry name" value="LIAS_N"/>
</dbReference>
<reference evidence="11 13" key="1">
    <citation type="journal article" date="2015" name="Genome Announc.">
        <title>Draft Genome Sequence of a Heterotrophic Facultative Anaerobic Thermophilic Bacterium, Ardenticatena maritima Strain 110ST.</title>
        <authorList>
            <person name="Kawaichi S."/>
            <person name="Yoshida T."/>
            <person name="Sako Y."/>
            <person name="Nakamura R."/>
        </authorList>
    </citation>
    <scope>NUCLEOTIDE SEQUENCE [LARGE SCALE GENOMIC DNA]</scope>
    <source>
        <strain evidence="11 13">110S</strain>
    </source>
</reference>
<protein>
    <recommendedName>
        <fullName evidence="9">Lipoyl synthase</fullName>
        <ecNumber evidence="9">2.8.1.8</ecNumber>
    </recommendedName>
    <alternativeName>
        <fullName evidence="9">Lip-syn</fullName>
        <shortName evidence="9">LS</shortName>
    </alternativeName>
    <alternativeName>
        <fullName evidence="9">Lipoate synthase</fullName>
    </alternativeName>
    <alternativeName>
        <fullName evidence="9">Lipoic acid synthase</fullName>
    </alternativeName>
    <alternativeName>
        <fullName evidence="9">Sulfur insertion protein LipA</fullName>
    </alternativeName>
</protein>
<dbReference type="PANTHER" id="PTHR10949">
    <property type="entry name" value="LIPOYL SYNTHASE"/>
    <property type="match status" value="1"/>
</dbReference>
<dbReference type="FunCoup" id="A0A0M9UBR1">
    <property type="interactions" value="474"/>
</dbReference>
<keyword evidence="6 9" id="KW-0408">Iron</keyword>
<dbReference type="EC" id="2.8.1.8" evidence="9"/>
<evidence type="ECO:0000256" key="3">
    <source>
        <dbReference type="ARBA" id="ARBA00022679"/>
    </source>
</evidence>
<evidence type="ECO:0000256" key="5">
    <source>
        <dbReference type="ARBA" id="ARBA00022723"/>
    </source>
</evidence>
<dbReference type="NCBIfam" id="NF004019">
    <property type="entry name" value="PRK05481.1"/>
    <property type="match status" value="1"/>
</dbReference>
<dbReference type="EMBL" id="BBZA01000032">
    <property type="protein sequence ID" value="GAP62114.1"/>
    <property type="molecule type" value="Genomic_DNA"/>
</dbReference>
<dbReference type="OrthoDB" id="9787898at2"/>
<dbReference type="GO" id="GO:0009249">
    <property type="term" value="P:protein lipoylation"/>
    <property type="evidence" value="ECO:0007669"/>
    <property type="project" value="UniProtKB-UniRule"/>
</dbReference>
<evidence type="ECO:0000256" key="2">
    <source>
        <dbReference type="ARBA" id="ARBA00022490"/>
    </source>
</evidence>
<feature type="binding site" evidence="9">
    <location>
        <position position="65"/>
    </location>
    <ligand>
        <name>[4Fe-4S] cluster</name>
        <dbReference type="ChEBI" id="CHEBI:49883"/>
        <label>1</label>
    </ligand>
</feature>
<dbReference type="SUPFAM" id="SSF102114">
    <property type="entry name" value="Radical SAM enzymes"/>
    <property type="match status" value="1"/>
</dbReference>
<dbReference type="EMBL" id="LGKN01000003">
    <property type="protein sequence ID" value="KPL89457.1"/>
    <property type="molecule type" value="Genomic_DNA"/>
</dbReference>
<dbReference type="Proteomes" id="UP000050502">
    <property type="component" value="Unassembled WGS sequence"/>
</dbReference>
<dbReference type="SMART" id="SM00729">
    <property type="entry name" value="Elp3"/>
    <property type="match status" value="1"/>
</dbReference>
<name>A0A0M9UBR1_9CHLR</name>
<dbReference type="RefSeq" id="WP_054492035.1">
    <property type="nucleotide sequence ID" value="NZ_BBZA01000032.1"/>
</dbReference>
<dbReference type="Pfam" id="PF16881">
    <property type="entry name" value="LIAS_N"/>
    <property type="match status" value="1"/>
</dbReference>
<evidence type="ECO:0000313" key="13">
    <source>
        <dbReference type="Proteomes" id="UP000037784"/>
    </source>
</evidence>
<evidence type="ECO:0000313" key="11">
    <source>
        <dbReference type="EMBL" id="GAP62114.1"/>
    </source>
</evidence>
<dbReference type="SFLD" id="SFLDG01058">
    <property type="entry name" value="lipoyl_synthase_like"/>
    <property type="match status" value="1"/>
</dbReference>
<accession>A0A0M9UBR1</accession>
<organism evidence="11 13">
    <name type="scientific">Ardenticatena maritima</name>
    <dbReference type="NCBI Taxonomy" id="872965"/>
    <lineage>
        <taxon>Bacteria</taxon>
        <taxon>Bacillati</taxon>
        <taxon>Chloroflexota</taxon>
        <taxon>Ardenticatenia</taxon>
        <taxon>Ardenticatenales</taxon>
        <taxon>Ardenticatenaceae</taxon>
        <taxon>Ardenticatena</taxon>
    </lineage>
</organism>
<comment type="subcellular location">
    <subcellularLocation>
        <location evidence="9">Cytoplasm</location>
    </subcellularLocation>
</comment>
<evidence type="ECO:0000256" key="1">
    <source>
        <dbReference type="ARBA" id="ARBA00022485"/>
    </source>
</evidence>
<comment type="similarity">
    <text evidence="9">Belongs to the radical SAM superfamily. Lipoyl synthase family.</text>
</comment>
<dbReference type="PATRIC" id="fig|872965.6.peg.594"/>
<reference evidence="12 14" key="2">
    <citation type="submission" date="2015-07" db="EMBL/GenBank/DDBJ databases">
        <title>Whole genome sequence of Ardenticatena maritima DSM 23922.</title>
        <authorList>
            <person name="Hemp J."/>
            <person name="Ward L.M."/>
            <person name="Pace L.A."/>
            <person name="Fischer W.W."/>
        </authorList>
    </citation>
    <scope>NUCLEOTIDE SEQUENCE [LARGE SCALE GENOMIC DNA]</scope>
    <source>
        <strain evidence="12 14">110S</strain>
    </source>
</reference>
<comment type="cofactor">
    <cofactor evidence="9">
        <name>[4Fe-4S] cluster</name>
        <dbReference type="ChEBI" id="CHEBI:49883"/>
    </cofactor>
    <text evidence="9">Binds 2 [4Fe-4S] clusters per subunit. One cluster is coordinated with 3 cysteines and an exchangeable S-adenosyl-L-methionine.</text>
</comment>
<evidence type="ECO:0000256" key="8">
    <source>
        <dbReference type="ARBA" id="ARBA00047326"/>
    </source>
</evidence>
<comment type="caution">
    <text evidence="11">The sequence shown here is derived from an EMBL/GenBank/DDBJ whole genome shotgun (WGS) entry which is preliminary data.</text>
</comment>
<dbReference type="InterPro" id="IPR013785">
    <property type="entry name" value="Aldolase_TIM"/>
</dbReference>
<sequence>MDINVKFFEELPPIVPEPGKRTRKPPWLKVRAPGGTNYRDVAALMRQHKLHTVCEEARCPNIGECWENRTATFMLLGDVCTRACRFCAVTKGRPQTLDWEEPFRVAEAVKTLGLRHAVVTSVNRDDLPDGGAIIFALTIREIRKAQPGCGIEVLVPDFEGNPEAVRTVVEAAPDIYNHNIETVPRLYPRVRPKAKYRQSLQTLEWAKAWGPSGMLTKSGLMVGLGETIEEVIQVMADLRDSGVDIVTIGQYLRPSNWHLPIKRYVRPEEFAELKRIGLEMGFKHVESGPLVRSSYHAHEQSAAAVCRTSA</sequence>
<reference evidence="13" key="3">
    <citation type="submission" date="2015-08" db="EMBL/GenBank/DDBJ databases">
        <title>Draft Genome Sequence of a Heterotrophic Facultative Anaerobic Bacterium Ardenticatena maritima Strain 110S.</title>
        <authorList>
            <person name="Kawaichi S."/>
            <person name="Yoshida T."/>
            <person name="Sako Y."/>
            <person name="Nakamura R."/>
        </authorList>
    </citation>
    <scope>NUCLEOTIDE SEQUENCE [LARGE SCALE GENOMIC DNA]</scope>
    <source>
        <strain evidence="13">110S</strain>
    </source>
</reference>
<dbReference type="Proteomes" id="UP000037784">
    <property type="component" value="Unassembled WGS sequence"/>
</dbReference>
<dbReference type="PROSITE" id="PS51918">
    <property type="entry name" value="RADICAL_SAM"/>
    <property type="match status" value="1"/>
</dbReference>
<gene>
    <name evidence="9 11" type="primary">lipA</name>
    <name evidence="11" type="ORF">ARMA_0537</name>
    <name evidence="12" type="ORF">SE16_03180</name>
</gene>
<evidence type="ECO:0000256" key="7">
    <source>
        <dbReference type="ARBA" id="ARBA00023014"/>
    </source>
</evidence>
<keyword evidence="3 9" id="KW-0808">Transferase</keyword>
<dbReference type="PIRSF" id="PIRSF005963">
    <property type="entry name" value="Lipoyl_synth"/>
    <property type="match status" value="1"/>
</dbReference>
<dbReference type="HAMAP" id="MF_00206">
    <property type="entry name" value="Lipoyl_synth"/>
    <property type="match status" value="1"/>
</dbReference>
<feature type="domain" description="Radical SAM core" evidence="10">
    <location>
        <begin position="66"/>
        <end position="283"/>
    </location>
</feature>
<evidence type="ECO:0000313" key="14">
    <source>
        <dbReference type="Proteomes" id="UP000050502"/>
    </source>
</evidence>
<dbReference type="Pfam" id="PF04055">
    <property type="entry name" value="Radical_SAM"/>
    <property type="match status" value="1"/>
</dbReference>
<dbReference type="Gene3D" id="3.20.20.70">
    <property type="entry name" value="Aldolase class I"/>
    <property type="match status" value="1"/>
</dbReference>
<keyword evidence="13" id="KW-1185">Reference proteome</keyword>
<evidence type="ECO:0000313" key="12">
    <source>
        <dbReference type="EMBL" id="KPL89457.1"/>
    </source>
</evidence>
<comment type="pathway">
    <text evidence="9">Protein modification; protein lipoylation via endogenous pathway; protein N(6)-(lipoyl)lysine from octanoyl-[acyl-carrier-protein]: step 2/2.</text>
</comment>
<dbReference type="AlphaFoldDB" id="A0A0M9UBR1"/>
<dbReference type="InParanoid" id="A0A0M9UBR1"/>
<dbReference type="STRING" id="872965.SE16_03180"/>
<dbReference type="SFLD" id="SFLDF00271">
    <property type="entry name" value="lipoyl_synthase"/>
    <property type="match status" value="1"/>
</dbReference>
<comment type="catalytic activity">
    <reaction evidence="8 9">
        <text>[[Fe-S] cluster scaffold protein carrying a second [4Fe-4S](2+) cluster] + N(6)-octanoyl-L-lysyl-[protein] + 2 oxidized [2Fe-2S]-[ferredoxin] + 2 S-adenosyl-L-methionine + 4 H(+) = [[Fe-S] cluster scaffold protein] + N(6)-[(R)-dihydrolipoyl]-L-lysyl-[protein] + 4 Fe(3+) + 2 hydrogen sulfide + 2 5'-deoxyadenosine + 2 L-methionine + 2 reduced [2Fe-2S]-[ferredoxin]</text>
        <dbReference type="Rhea" id="RHEA:16585"/>
        <dbReference type="Rhea" id="RHEA-COMP:9928"/>
        <dbReference type="Rhea" id="RHEA-COMP:10000"/>
        <dbReference type="Rhea" id="RHEA-COMP:10001"/>
        <dbReference type="Rhea" id="RHEA-COMP:10475"/>
        <dbReference type="Rhea" id="RHEA-COMP:14568"/>
        <dbReference type="Rhea" id="RHEA-COMP:14569"/>
        <dbReference type="ChEBI" id="CHEBI:15378"/>
        <dbReference type="ChEBI" id="CHEBI:17319"/>
        <dbReference type="ChEBI" id="CHEBI:29034"/>
        <dbReference type="ChEBI" id="CHEBI:29919"/>
        <dbReference type="ChEBI" id="CHEBI:33722"/>
        <dbReference type="ChEBI" id="CHEBI:33737"/>
        <dbReference type="ChEBI" id="CHEBI:33738"/>
        <dbReference type="ChEBI" id="CHEBI:57844"/>
        <dbReference type="ChEBI" id="CHEBI:59789"/>
        <dbReference type="ChEBI" id="CHEBI:78809"/>
        <dbReference type="ChEBI" id="CHEBI:83100"/>
        <dbReference type="EC" id="2.8.1.8"/>
    </reaction>
</comment>
<feature type="binding site" evidence="9">
    <location>
        <position position="59"/>
    </location>
    <ligand>
        <name>[4Fe-4S] cluster</name>
        <dbReference type="ChEBI" id="CHEBI:49883"/>
        <label>1</label>
    </ligand>
</feature>
<dbReference type="FunFam" id="3.20.20.70:FF:000040">
    <property type="entry name" value="Lipoyl synthase"/>
    <property type="match status" value="1"/>
</dbReference>
<evidence type="ECO:0000256" key="4">
    <source>
        <dbReference type="ARBA" id="ARBA00022691"/>
    </source>
</evidence>
<dbReference type="SFLD" id="SFLDS00029">
    <property type="entry name" value="Radical_SAM"/>
    <property type="match status" value="1"/>
</dbReference>
<feature type="binding site" evidence="9">
    <location>
        <position position="87"/>
    </location>
    <ligand>
        <name>[4Fe-4S] cluster</name>
        <dbReference type="ChEBI" id="CHEBI:49883"/>
        <label>2</label>
        <note>4Fe-4S-S-AdoMet</note>
    </ligand>
</feature>